<evidence type="ECO:0000256" key="6">
    <source>
        <dbReference type="ARBA" id="ARBA00022927"/>
    </source>
</evidence>
<dbReference type="PANTHER" id="PTHR10485">
    <property type="entry name" value="MITOCHONDRIAL IMPORT INNER MEMBRANE TRANSLOCASE SUBUNIT TIM-17"/>
    <property type="match status" value="1"/>
</dbReference>
<proteinExistence type="inferred from homology"/>
<reference evidence="13 14" key="1">
    <citation type="submission" date="2018-07" db="EMBL/GenBank/DDBJ databases">
        <title>The complete nuclear genome of the prasinophyte Chloropicon primus (CCMP1205).</title>
        <authorList>
            <person name="Pombert J.-F."/>
            <person name="Otis C."/>
            <person name="Turmel M."/>
            <person name="Lemieux C."/>
        </authorList>
    </citation>
    <scope>NUCLEOTIDE SEQUENCE [LARGE SCALE GENOMIC DNA]</scope>
    <source>
        <strain evidence="13 14">CCMP1205</strain>
    </source>
</reference>
<evidence type="ECO:0000256" key="1">
    <source>
        <dbReference type="ARBA" id="ARBA00004448"/>
    </source>
</evidence>
<evidence type="ECO:0000256" key="11">
    <source>
        <dbReference type="SAM" id="MobiDB-lite"/>
    </source>
</evidence>
<comment type="similarity">
    <text evidence="2">Belongs to the Tim17/Tim22/Tim23 family.</text>
</comment>
<organism evidence="13 14">
    <name type="scientific">Chloropicon primus</name>
    <dbReference type="NCBI Taxonomy" id="1764295"/>
    <lineage>
        <taxon>Eukaryota</taxon>
        <taxon>Viridiplantae</taxon>
        <taxon>Chlorophyta</taxon>
        <taxon>Chloropicophyceae</taxon>
        <taxon>Chloropicales</taxon>
        <taxon>Chloropicaceae</taxon>
        <taxon>Chloropicon</taxon>
    </lineage>
</organism>
<keyword evidence="3" id="KW-0813">Transport</keyword>
<dbReference type="Pfam" id="PF02466">
    <property type="entry name" value="Tim17"/>
    <property type="match status" value="1"/>
</dbReference>
<sequence length="270" mass="27611">MASGPVDHGREPCPHRILDDCGSAFGMGAVGGGVWYLVKGLKNSPPGARVKGALEAVRRESPRLGGSFAVWGGLFSTFDCILVGIRKKEDPWNSIAAGALTGGVLAVRRGPNEVLVSGAFGGMILAMIEGLGILITRLSAPTPLTIGDQVYSLPPPGGEQPGQPGPQAAGGAPEAMQAPQGEVQILDATGGIEDAPSTSNATASSGGGGGWWPFGGKSEKPSATAGSPLETVNSPLEKSVIDARDTYRAAASLFPLICQNLLQQEEEDKD</sequence>
<dbReference type="STRING" id="1764295.A0A5B8MWI5"/>
<dbReference type="GO" id="GO:0008320">
    <property type="term" value="F:protein transmembrane transporter activity"/>
    <property type="evidence" value="ECO:0007669"/>
    <property type="project" value="TreeGrafter"/>
</dbReference>
<dbReference type="GO" id="GO:0030150">
    <property type="term" value="P:protein import into mitochondrial matrix"/>
    <property type="evidence" value="ECO:0007669"/>
    <property type="project" value="TreeGrafter"/>
</dbReference>
<evidence type="ECO:0000256" key="3">
    <source>
        <dbReference type="ARBA" id="ARBA00022448"/>
    </source>
</evidence>
<keyword evidence="4 12" id="KW-0812">Transmembrane</keyword>
<feature type="region of interest" description="Disordered" evidence="11">
    <location>
        <begin position="191"/>
        <end position="231"/>
    </location>
</feature>
<dbReference type="GO" id="GO:0005744">
    <property type="term" value="C:TIM23 mitochondrial import inner membrane translocase complex"/>
    <property type="evidence" value="ECO:0007669"/>
    <property type="project" value="TreeGrafter"/>
</dbReference>
<evidence type="ECO:0000256" key="10">
    <source>
        <dbReference type="ARBA" id="ARBA00023136"/>
    </source>
</evidence>
<evidence type="ECO:0000256" key="4">
    <source>
        <dbReference type="ARBA" id="ARBA00022692"/>
    </source>
</evidence>
<feature type="region of interest" description="Disordered" evidence="11">
    <location>
        <begin position="149"/>
        <end position="177"/>
    </location>
</feature>
<dbReference type="EMBL" id="CP031044">
    <property type="protein sequence ID" value="QDZ23912.1"/>
    <property type="molecule type" value="Genomic_DNA"/>
</dbReference>
<evidence type="ECO:0000256" key="12">
    <source>
        <dbReference type="SAM" id="Phobius"/>
    </source>
</evidence>
<dbReference type="AlphaFoldDB" id="A0A5B8MWI5"/>
<keyword evidence="5" id="KW-0999">Mitochondrion inner membrane</keyword>
<evidence type="ECO:0000256" key="7">
    <source>
        <dbReference type="ARBA" id="ARBA00022989"/>
    </source>
</evidence>
<keyword evidence="8" id="KW-0811">Translocation</keyword>
<dbReference type="OrthoDB" id="2261329at2759"/>
<evidence type="ECO:0000256" key="8">
    <source>
        <dbReference type="ARBA" id="ARBA00023010"/>
    </source>
</evidence>
<keyword evidence="6" id="KW-0653">Protein transport</keyword>
<keyword evidence="7 12" id="KW-1133">Transmembrane helix</keyword>
<evidence type="ECO:0000313" key="14">
    <source>
        <dbReference type="Proteomes" id="UP000316726"/>
    </source>
</evidence>
<accession>A0A5B8MWI5</accession>
<gene>
    <name evidence="13" type="ORF">A3770_11p64300</name>
</gene>
<keyword evidence="14" id="KW-1185">Reference proteome</keyword>
<feature type="transmembrane region" description="Helical" evidence="12">
    <location>
        <begin position="114"/>
        <end position="135"/>
    </location>
</feature>
<protein>
    <submittedName>
        <fullName evidence="13">Mitochondrial inner membrane translocase</fullName>
    </submittedName>
</protein>
<evidence type="ECO:0000256" key="2">
    <source>
        <dbReference type="ARBA" id="ARBA00008444"/>
    </source>
</evidence>
<evidence type="ECO:0000313" key="13">
    <source>
        <dbReference type="EMBL" id="QDZ23912.1"/>
    </source>
</evidence>
<name>A0A5B8MWI5_9CHLO</name>
<comment type="subcellular location">
    <subcellularLocation>
        <location evidence="1">Mitochondrion inner membrane</location>
        <topology evidence="1">Multi-pass membrane protein</topology>
    </subcellularLocation>
</comment>
<evidence type="ECO:0000256" key="5">
    <source>
        <dbReference type="ARBA" id="ARBA00022792"/>
    </source>
</evidence>
<dbReference type="Proteomes" id="UP000316726">
    <property type="component" value="Chromosome 11"/>
</dbReference>
<keyword evidence="10 12" id="KW-0472">Membrane</keyword>
<keyword evidence="9" id="KW-0496">Mitochondrion</keyword>
<evidence type="ECO:0000256" key="9">
    <source>
        <dbReference type="ARBA" id="ARBA00023128"/>
    </source>
</evidence>
<dbReference type="PANTHER" id="PTHR10485:SF0">
    <property type="entry name" value="AT05822P-RELATED"/>
    <property type="match status" value="1"/>
</dbReference>
<feature type="compositionally biased region" description="Low complexity" evidence="11">
    <location>
        <begin position="161"/>
        <end position="177"/>
    </location>
</feature>